<dbReference type="InParanoid" id="D2VKW7"/>
<organism evidence="2">
    <name type="scientific">Naegleria gruberi</name>
    <name type="common">Amoeba</name>
    <dbReference type="NCBI Taxonomy" id="5762"/>
    <lineage>
        <taxon>Eukaryota</taxon>
        <taxon>Discoba</taxon>
        <taxon>Heterolobosea</taxon>
        <taxon>Tetramitia</taxon>
        <taxon>Eutetramitia</taxon>
        <taxon>Vahlkampfiidae</taxon>
        <taxon>Naegleria</taxon>
    </lineage>
</organism>
<sequence length="243" mass="28853">MLRLRVAFKNHRLIVPIQNPKILISDLIKDLEVKFSSHLLSEYQLNNKEEKEKHIKIYDLITEPHQQQQQHQHNGLDLSKEYLFSKEDIVENVMRDGDYVRAVDLNSWIDYQVSHFCDRKRAWIHLEKDNIFGEIGYHKKNKVYCLFGSNSQKQYFEFSIEDLKAMSEKKSHEIGIAKDFRGLWYVCAKFELPTSDELKDDKKMLCEMSIHLKPSSEEEKVYIHQVSVHEKNGHLLKGPSRFF</sequence>
<reference evidence="1 2" key="1">
    <citation type="journal article" date="2010" name="Cell">
        <title>The genome of Naegleria gruberi illuminates early eukaryotic versatility.</title>
        <authorList>
            <person name="Fritz-Laylin L.K."/>
            <person name="Prochnik S.E."/>
            <person name="Ginger M.L."/>
            <person name="Dacks J.B."/>
            <person name="Carpenter M.L."/>
            <person name="Field M.C."/>
            <person name="Kuo A."/>
            <person name="Paredez A."/>
            <person name="Chapman J."/>
            <person name="Pham J."/>
            <person name="Shu S."/>
            <person name="Neupane R."/>
            <person name="Cipriano M."/>
            <person name="Mancuso J."/>
            <person name="Tu H."/>
            <person name="Salamov A."/>
            <person name="Lindquist E."/>
            <person name="Shapiro H."/>
            <person name="Lucas S."/>
            <person name="Grigoriev I.V."/>
            <person name="Cande W.Z."/>
            <person name="Fulton C."/>
            <person name="Rokhsar D.S."/>
            <person name="Dawson S.C."/>
        </authorList>
    </citation>
    <scope>NUCLEOTIDE SEQUENCE [LARGE SCALE GENOMIC DNA]</scope>
    <source>
        <strain evidence="1 2">NEG-M</strain>
    </source>
</reference>
<dbReference type="VEuPathDB" id="AmoebaDB:NAEGRDRAFT_80377"/>
<evidence type="ECO:0000313" key="1">
    <source>
        <dbReference type="EMBL" id="EFC42439.1"/>
    </source>
</evidence>
<dbReference type="GeneID" id="8851736"/>
<gene>
    <name evidence="1" type="ORF">NAEGRDRAFT_80377</name>
</gene>
<accession>D2VKW7</accession>
<dbReference type="EMBL" id="GG738879">
    <property type="protein sequence ID" value="EFC42439.1"/>
    <property type="molecule type" value="Genomic_DNA"/>
</dbReference>
<dbReference type="OrthoDB" id="16424at2759"/>
<dbReference type="RefSeq" id="XP_002675183.1">
    <property type="nucleotide sequence ID" value="XM_002675137.1"/>
</dbReference>
<proteinExistence type="predicted"/>
<dbReference type="KEGG" id="ngr:NAEGRDRAFT_80377"/>
<keyword evidence="2" id="KW-1185">Reference proteome</keyword>
<dbReference type="AlphaFoldDB" id="D2VKW7"/>
<dbReference type="Proteomes" id="UP000006671">
    <property type="component" value="Unassembled WGS sequence"/>
</dbReference>
<name>D2VKW7_NAEGR</name>
<evidence type="ECO:0000313" key="2">
    <source>
        <dbReference type="Proteomes" id="UP000006671"/>
    </source>
</evidence>
<dbReference type="OMA" id="CEMSIHL"/>
<protein>
    <submittedName>
        <fullName evidence="1">Uncharacterized protein</fullName>
    </submittedName>
</protein>